<dbReference type="EMBL" id="JANGCH010000004">
    <property type="protein sequence ID" value="MCQ5121386.1"/>
    <property type="molecule type" value="Genomic_DNA"/>
</dbReference>
<comment type="similarity">
    <text evidence="2">Belongs to the UPF0702 family.</text>
</comment>
<organism evidence="9 10">
    <name type="scientific">Massilicoli timonensis</name>
    <dbReference type="NCBI Taxonomy" id="2015901"/>
    <lineage>
        <taxon>Bacteria</taxon>
        <taxon>Bacillati</taxon>
        <taxon>Bacillota</taxon>
        <taxon>Erysipelotrichia</taxon>
        <taxon>Erysipelotrichales</taxon>
        <taxon>Erysipelotrichaceae</taxon>
        <taxon>Massilicoli</taxon>
    </lineage>
</organism>
<dbReference type="InterPro" id="IPR007353">
    <property type="entry name" value="DUF421"/>
</dbReference>
<dbReference type="PANTHER" id="PTHR34582:SF6">
    <property type="entry name" value="UPF0702 TRANSMEMBRANE PROTEIN YCAP"/>
    <property type="match status" value="1"/>
</dbReference>
<evidence type="ECO:0000256" key="4">
    <source>
        <dbReference type="ARBA" id="ARBA00022692"/>
    </source>
</evidence>
<evidence type="ECO:0000256" key="6">
    <source>
        <dbReference type="ARBA" id="ARBA00023136"/>
    </source>
</evidence>
<feature type="domain" description="YetF C-terminal" evidence="8">
    <location>
        <begin position="81"/>
        <end position="200"/>
    </location>
</feature>
<comment type="caution">
    <text evidence="9">The sequence shown here is derived from an EMBL/GenBank/DDBJ whole genome shotgun (WGS) entry which is preliminary data.</text>
</comment>
<evidence type="ECO:0000313" key="9">
    <source>
        <dbReference type="EMBL" id="MCQ5121386.1"/>
    </source>
</evidence>
<dbReference type="Proteomes" id="UP001524435">
    <property type="component" value="Unassembled WGS sequence"/>
</dbReference>
<evidence type="ECO:0000256" key="2">
    <source>
        <dbReference type="ARBA" id="ARBA00006448"/>
    </source>
</evidence>
<protein>
    <submittedName>
        <fullName evidence="9">DUF421 domain-containing protein</fullName>
    </submittedName>
</protein>
<dbReference type="RefSeq" id="WP_102266616.1">
    <property type="nucleotide sequence ID" value="NZ_CALVCM010000003.1"/>
</dbReference>
<evidence type="ECO:0000256" key="5">
    <source>
        <dbReference type="ARBA" id="ARBA00022989"/>
    </source>
</evidence>
<dbReference type="Pfam" id="PF04239">
    <property type="entry name" value="DUF421"/>
    <property type="match status" value="1"/>
</dbReference>
<evidence type="ECO:0000256" key="1">
    <source>
        <dbReference type="ARBA" id="ARBA00004651"/>
    </source>
</evidence>
<keyword evidence="5 7" id="KW-1133">Transmembrane helix</keyword>
<comment type="subcellular location">
    <subcellularLocation>
        <location evidence="1">Cell membrane</location>
        <topology evidence="1">Multi-pass membrane protein</topology>
    </subcellularLocation>
</comment>
<feature type="transmembrane region" description="Helical" evidence="7">
    <location>
        <begin position="58"/>
        <end position="78"/>
    </location>
</feature>
<keyword evidence="10" id="KW-1185">Reference proteome</keyword>
<name>A0ABT1SJH8_9FIRM</name>
<gene>
    <name evidence="9" type="ORF">NE663_03835</name>
</gene>
<keyword evidence="3" id="KW-1003">Cell membrane</keyword>
<evidence type="ECO:0000256" key="3">
    <source>
        <dbReference type="ARBA" id="ARBA00022475"/>
    </source>
</evidence>
<sequence length="227" mass="26097">MDFYLSLIAKCIMCYLVIVVALRVMGKREVGELSIFDIVIFLLMSEILAISIENDGSIFRSLIPIATLAILQIVFSLISLKSKRIRDLIDGKPVVLIHNGHIFQDRMKKERYTIDDMMTQVREAQLTTPEEVGFAVLENKGTLSVVAKSDCKSKHPFPIISDGIINQSALKDLHQDETWLRKQMYKEGIRDIDEVFMAMYLKSGWYVLKKETKSTNRLMKALCFWKK</sequence>
<accession>A0ABT1SJH8</accession>
<dbReference type="InterPro" id="IPR023090">
    <property type="entry name" value="UPF0702_alpha/beta_dom_sf"/>
</dbReference>
<proteinExistence type="inferred from homology"/>
<keyword evidence="6 7" id="KW-0472">Membrane</keyword>
<evidence type="ECO:0000259" key="8">
    <source>
        <dbReference type="Pfam" id="PF04239"/>
    </source>
</evidence>
<dbReference type="Gene3D" id="3.30.240.20">
    <property type="entry name" value="bsu07140 like domains"/>
    <property type="match status" value="2"/>
</dbReference>
<feature type="transmembrane region" description="Helical" evidence="7">
    <location>
        <begin position="6"/>
        <end position="26"/>
    </location>
</feature>
<evidence type="ECO:0000256" key="7">
    <source>
        <dbReference type="SAM" id="Phobius"/>
    </source>
</evidence>
<keyword evidence="4 7" id="KW-0812">Transmembrane</keyword>
<dbReference type="PANTHER" id="PTHR34582">
    <property type="entry name" value="UPF0702 TRANSMEMBRANE PROTEIN YCAP"/>
    <property type="match status" value="1"/>
</dbReference>
<evidence type="ECO:0000313" key="10">
    <source>
        <dbReference type="Proteomes" id="UP001524435"/>
    </source>
</evidence>
<reference evidence="9 10" key="1">
    <citation type="submission" date="2022-06" db="EMBL/GenBank/DDBJ databases">
        <title>Isolation of gut microbiota from human fecal samples.</title>
        <authorList>
            <person name="Pamer E.G."/>
            <person name="Barat B."/>
            <person name="Waligurski E."/>
            <person name="Medina S."/>
            <person name="Paddock L."/>
            <person name="Mostad J."/>
        </authorList>
    </citation>
    <scope>NUCLEOTIDE SEQUENCE [LARGE SCALE GENOMIC DNA]</scope>
    <source>
        <strain evidence="9 10">DFI.6.1</strain>
    </source>
</reference>
<feature type="transmembrane region" description="Helical" evidence="7">
    <location>
        <begin position="33"/>
        <end position="52"/>
    </location>
</feature>